<dbReference type="Proteomes" id="UP000886595">
    <property type="component" value="Unassembled WGS sequence"/>
</dbReference>
<name>A0A8X7VS62_BRACI</name>
<dbReference type="InterPro" id="IPR036869">
    <property type="entry name" value="J_dom_sf"/>
</dbReference>
<feature type="compositionally biased region" description="Basic and acidic residues" evidence="1">
    <location>
        <begin position="641"/>
        <end position="650"/>
    </location>
</feature>
<dbReference type="InterPro" id="IPR024593">
    <property type="entry name" value="DUF3444"/>
</dbReference>
<dbReference type="PANTHER" id="PTHR45089">
    <property type="entry name" value="DNAJ HEAT SHOCK AMINO-TERMINAL DOMAIN PROTEIN-RELATED"/>
    <property type="match status" value="1"/>
</dbReference>
<feature type="compositionally biased region" description="Basic and acidic residues" evidence="1">
    <location>
        <begin position="322"/>
        <end position="332"/>
    </location>
</feature>
<dbReference type="Gene3D" id="1.10.287.110">
    <property type="entry name" value="DnaJ domain"/>
    <property type="match status" value="1"/>
</dbReference>
<dbReference type="PANTHER" id="PTHR45089:SF57">
    <property type="entry name" value="DNAJ HEAT SHOCK N-TERMINAL DOMAIN-CONTAINING PROTEIN"/>
    <property type="match status" value="1"/>
</dbReference>
<dbReference type="EMBL" id="JAAMPC010000004">
    <property type="protein sequence ID" value="KAG2316536.1"/>
    <property type="molecule type" value="Genomic_DNA"/>
</dbReference>
<evidence type="ECO:0000313" key="4">
    <source>
        <dbReference type="Proteomes" id="UP000886595"/>
    </source>
</evidence>
<feature type="compositionally biased region" description="Polar residues" evidence="1">
    <location>
        <begin position="196"/>
        <end position="206"/>
    </location>
</feature>
<dbReference type="SUPFAM" id="SSF46565">
    <property type="entry name" value="Chaperone J-domain"/>
    <property type="match status" value="1"/>
</dbReference>
<evidence type="ECO:0000259" key="2">
    <source>
        <dbReference type="PROSITE" id="PS50076"/>
    </source>
</evidence>
<accession>A0A8X7VS62</accession>
<feature type="compositionally biased region" description="Basic and acidic residues" evidence="1">
    <location>
        <begin position="214"/>
        <end position="274"/>
    </location>
</feature>
<reference evidence="3 4" key="1">
    <citation type="submission" date="2020-02" db="EMBL/GenBank/DDBJ databases">
        <authorList>
            <person name="Ma Q."/>
            <person name="Huang Y."/>
            <person name="Song X."/>
            <person name="Pei D."/>
        </authorList>
    </citation>
    <scope>NUCLEOTIDE SEQUENCE [LARGE SCALE GENOMIC DNA]</scope>
    <source>
        <strain evidence="3">Sxm20200214</strain>
        <tissue evidence="3">Leaf</tissue>
    </source>
</reference>
<dbReference type="SMART" id="SM00271">
    <property type="entry name" value="DnaJ"/>
    <property type="match status" value="1"/>
</dbReference>
<feature type="domain" description="J" evidence="2">
    <location>
        <begin position="50"/>
        <end position="114"/>
    </location>
</feature>
<comment type="caution">
    <text evidence="3">The sequence shown here is derived from an EMBL/GenBank/DDBJ whole genome shotgun (WGS) entry which is preliminary data.</text>
</comment>
<dbReference type="CDD" id="cd06257">
    <property type="entry name" value="DnaJ"/>
    <property type="match status" value="1"/>
</dbReference>
<dbReference type="AlphaFoldDB" id="A0A8X7VS62"/>
<dbReference type="Pfam" id="PF11926">
    <property type="entry name" value="DUF3444"/>
    <property type="match status" value="2"/>
</dbReference>
<keyword evidence="4" id="KW-1185">Reference proteome</keyword>
<protein>
    <recommendedName>
        <fullName evidence="2">J domain-containing protein</fullName>
    </recommendedName>
</protein>
<evidence type="ECO:0000313" key="3">
    <source>
        <dbReference type="EMBL" id="KAG2316536.1"/>
    </source>
</evidence>
<feature type="region of interest" description="Disordered" evidence="1">
    <location>
        <begin position="604"/>
        <end position="697"/>
    </location>
</feature>
<dbReference type="Pfam" id="PF00226">
    <property type="entry name" value="DnaJ"/>
    <property type="match status" value="1"/>
</dbReference>
<feature type="compositionally biased region" description="Basic and acidic residues" evidence="1">
    <location>
        <begin position="283"/>
        <end position="297"/>
    </location>
</feature>
<feature type="region of interest" description="Disordered" evidence="1">
    <location>
        <begin position="734"/>
        <end position="763"/>
    </location>
</feature>
<dbReference type="InterPro" id="IPR001623">
    <property type="entry name" value="DnaJ_domain"/>
</dbReference>
<sequence>MDWNKEEACRAKALAESMMQRGEFSKAQRLVMKAQRLFSGLDSLPQMLANWYGILQAMHFSDDAAIKKQYRKLALLLHPDKNQFAGAEAAFKLIGEANRLLSDKEKRMQYDIKHRIYSRVASRQLNANSDRQFELQTVLHCGYKYKYLGQYVNSKMYCSRCQRSFMAYNTGFNGVPPKPSTSQKEAQRQGPCDTPVSKNVESTGVQPGSVAAEVNKKESAKEKFNKKNEGGEKNAEVRKPKLEDGSMKNDTEPSKSEEGEGKMDKTADLPKADGLKPQPEVTEPEKGASKSVPDESLSKSSQAPSVNKGKRKRREIGEETTEDKADSKDNRRTSSRKRQHVSCAENGRSDDAFSPPSLTPRSKVGSKSERTKKKQKLGVGSSKRLGSGGSSGYEVRGEGIDMAGKIDNKHKPITQDSPDPDFHNFEVTTSSFAVNQVWSLYDPTDGMPRSYARIRKVFEAEFKVCITWLDPLEDNNDNIACGIFQERESEEIDDRLIFSCQMLHLPGDSNTVIYPRKGEVWAVFRGWDSSWNGSSEKHKGTYEYDFVEVLCDFNDVDGLGVAYLGKVEGFVSLFRRHVKYEVLQLQIPPTEMLRFSHKVPSFKLTGRESEGVPPGEMPNVKTVGSVPEASKVQVQAKKRQKLNDNHEINSVKKSKKSAKAVDGLNLRKSPRLLSETKNRVTSSPGQEKTEKKSAKDDVSCKQPDVFCFSDETTPTPKKPAKGTQRNVGEMIESLSQSRSNGLLNGAEKSSVSEPHGPSSCTTRQENAYNFENQRSQDKFQVGQIWAIYSSIDKGMPRKYAQVKRIDTSPEFELHVAPLELCRPPNLMTNSVCCGCFKLKTGTADVLVPSSFSHQIKAVRSGINRYEIYPGKGEIWALYKNWNRPDCAETEELEIVEVVEMNEQSIQVVVLYAKACNNPLYSRCVESVAGFVDIPMTEVNRFSHQVPAFRRERSGGYEWWELDSKALIDL</sequence>
<feature type="compositionally biased region" description="Basic and acidic residues" evidence="1">
    <location>
        <begin position="687"/>
        <end position="697"/>
    </location>
</feature>
<gene>
    <name evidence="3" type="ORF">Bca52824_019658</name>
</gene>
<dbReference type="OrthoDB" id="10250354at2759"/>
<dbReference type="PROSITE" id="PS50076">
    <property type="entry name" value="DNAJ_2"/>
    <property type="match status" value="1"/>
</dbReference>
<proteinExistence type="predicted"/>
<feature type="region of interest" description="Disordered" evidence="1">
    <location>
        <begin position="176"/>
        <end position="397"/>
    </location>
</feature>
<evidence type="ECO:0000256" key="1">
    <source>
        <dbReference type="SAM" id="MobiDB-lite"/>
    </source>
</evidence>
<organism evidence="3 4">
    <name type="scientific">Brassica carinata</name>
    <name type="common">Ethiopian mustard</name>
    <name type="synonym">Abyssinian cabbage</name>
    <dbReference type="NCBI Taxonomy" id="52824"/>
    <lineage>
        <taxon>Eukaryota</taxon>
        <taxon>Viridiplantae</taxon>
        <taxon>Streptophyta</taxon>
        <taxon>Embryophyta</taxon>
        <taxon>Tracheophyta</taxon>
        <taxon>Spermatophyta</taxon>
        <taxon>Magnoliopsida</taxon>
        <taxon>eudicotyledons</taxon>
        <taxon>Gunneridae</taxon>
        <taxon>Pentapetalae</taxon>
        <taxon>rosids</taxon>
        <taxon>malvids</taxon>
        <taxon>Brassicales</taxon>
        <taxon>Brassicaceae</taxon>
        <taxon>Brassiceae</taxon>
        <taxon>Brassica</taxon>
    </lineage>
</organism>
<dbReference type="PRINTS" id="PR00625">
    <property type="entry name" value="JDOMAIN"/>
</dbReference>